<feature type="compositionally biased region" description="Polar residues" evidence="1">
    <location>
        <begin position="62"/>
        <end position="74"/>
    </location>
</feature>
<proteinExistence type="predicted"/>
<comment type="caution">
    <text evidence="4">The sequence shown here is derived from an EMBL/GenBank/DDBJ whole genome shotgun (WGS) entry which is preliminary data.</text>
</comment>
<keyword evidence="5" id="KW-1185">Reference proteome</keyword>
<dbReference type="Proteomes" id="UP001152888">
    <property type="component" value="Unassembled WGS sequence"/>
</dbReference>
<evidence type="ECO:0000256" key="1">
    <source>
        <dbReference type="SAM" id="MobiDB-lite"/>
    </source>
</evidence>
<reference evidence="4" key="1">
    <citation type="submission" date="2022-03" db="EMBL/GenBank/DDBJ databases">
        <authorList>
            <person name="Sayadi A."/>
        </authorList>
    </citation>
    <scope>NUCLEOTIDE SEQUENCE</scope>
</reference>
<dbReference type="InterPro" id="IPR012334">
    <property type="entry name" value="Pectin_lyas_fold"/>
</dbReference>
<dbReference type="AlphaFoldDB" id="A0A9P0KRZ7"/>
<dbReference type="SUPFAM" id="SSF51126">
    <property type="entry name" value="Pectin lyase-like"/>
    <property type="match status" value="1"/>
</dbReference>
<sequence length="104" mass="11196">MFRLSIAILALVAAANAAVHNVTSFGADPTGRRSSTEAIALAINAAAAENGGIVHLPAGSYSNEASPIHTTNPCHRSEERRYQRRRNSRRKRTNLVEQTPSTSN</sequence>
<dbReference type="Pfam" id="PF12708">
    <property type="entry name" value="Pect-lyase_RHGA_epim"/>
    <property type="match status" value="1"/>
</dbReference>
<feature type="compositionally biased region" description="Polar residues" evidence="1">
    <location>
        <begin position="95"/>
        <end position="104"/>
    </location>
</feature>
<keyword evidence="2" id="KW-0732">Signal</keyword>
<feature type="region of interest" description="Disordered" evidence="1">
    <location>
        <begin position="62"/>
        <end position="104"/>
    </location>
</feature>
<evidence type="ECO:0000259" key="3">
    <source>
        <dbReference type="Pfam" id="PF12708"/>
    </source>
</evidence>
<organism evidence="4 5">
    <name type="scientific">Acanthoscelides obtectus</name>
    <name type="common">Bean weevil</name>
    <name type="synonym">Bruchus obtectus</name>
    <dbReference type="NCBI Taxonomy" id="200917"/>
    <lineage>
        <taxon>Eukaryota</taxon>
        <taxon>Metazoa</taxon>
        <taxon>Ecdysozoa</taxon>
        <taxon>Arthropoda</taxon>
        <taxon>Hexapoda</taxon>
        <taxon>Insecta</taxon>
        <taxon>Pterygota</taxon>
        <taxon>Neoptera</taxon>
        <taxon>Endopterygota</taxon>
        <taxon>Coleoptera</taxon>
        <taxon>Polyphaga</taxon>
        <taxon>Cucujiformia</taxon>
        <taxon>Chrysomeloidea</taxon>
        <taxon>Chrysomelidae</taxon>
        <taxon>Bruchinae</taxon>
        <taxon>Bruchini</taxon>
        <taxon>Acanthoscelides</taxon>
    </lineage>
</organism>
<accession>A0A9P0KRZ7</accession>
<feature type="chain" id="PRO_5040484059" description="Rhamnogalacturonase A/B/Epimerase-like pectate lyase domain-containing protein" evidence="2">
    <location>
        <begin position="18"/>
        <end position="104"/>
    </location>
</feature>
<feature type="signal peptide" evidence="2">
    <location>
        <begin position="1"/>
        <end position="17"/>
    </location>
</feature>
<dbReference type="InterPro" id="IPR011050">
    <property type="entry name" value="Pectin_lyase_fold/virulence"/>
</dbReference>
<feature type="domain" description="Rhamnogalacturonase A/B/Epimerase-like pectate lyase" evidence="3">
    <location>
        <begin position="21"/>
        <end position="64"/>
    </location>
</feature>
<dbReference type="InterPro" id="IPR024535">
    <property type="entry name" value="RHGA/B-epi-like_pectate_lyase"/>
</dbReference>
<evidence type="ECO:0000313" key="4">
    <source>
        <dbReference type="EMBL" id="CAH1980344.1"/>
    </source>
</evidence>
<dbReference type="EMBL" id="CAKOFQ010006893">
    <property type="protein sequence ID" value="CAH1980344.1"/>
    <property type="molecule type" value="Genomic_DNA"/>
</dbReference>
<feature type="compositionally biased region" description="Basic residues" evidence="1">
    <location>
        <begin position="82"/>
        <end position="93"/>
    </location>
</feature>
<name>A0A9P0KRZ7_ACAOB</name>
<evidence type="ECO:0000313" key="5">
    <source>
        <dbReference type="Proteomes" id="UP001152888"/>
    </source>
</evidence>
<gene>
    <name evidence="4" type="ORF">ACAOBT_LOCUS13927</name>
</gene>
<evidence type="ECO:0000256" key="2">
    <source>
        <dbReference type="SAM" id="SignalP"/>
    </source>
</evidence>
<dbReference type="Gene3D" id="2.160.20.10">
    <property type="entry name" value="Single-stranded right-handed beta-helix, Pectin lyase-like"/>
    <property type="match status" value="1"/>
</dbReference>
<protein>
    <recommendedName>
        <fullName evidence="3">Rhamnogalacturonase A/B/Epimerase-like pectate lyase domain-containing protein</fullName>
    </recommendedName>
</protein>